<proteinExistence type="predicted"/>
<name>U3PDR4_LEIXC</name>
<dbReference type="InterPro" id="IPR001387">
    <property type="entry name" value="Cro/C1-type_HTH"/>
</dbReference>
<evidence type="ECO:0000313" key="3">
    <source>
        <dbReference type="Proteomes" id="UP000016743"/>
    </source>
</evidence>
<dbReference type="RefSeq" id="WP_021755169.1">
    <property type="nucleotide sequence ID" value="NC_022438.1"/>
</dbReference>
<organism evidence="2 3">
    <name type="scientific">Leifsonia xyli subsp. cynodontis DSM 46306</name>
    <dbReference type="NCBI Taxonomy" id="1389489"/>
    <lineage>
        <taxon>Bacteria</taxon>
        <taxon>Bacillati</taxon>
        <taxon>Actinomycetota</taxon>
        <taxon>Actinomycetes</taxon>
        <taxon>Micrococcales</taxon>
        <taxon>Microbacteriaceae</taxon>
        <taxon>Leifsonia</taxon>
    </lineage>
</organism>
<gene>
    <name evidence="2" type="ORF">O159_16540</name>
</gene>
<keyword evidence="3" id="KW-1185">Reference proteome</keyword>
<dbReference type="InterPro" id="IPR010982">
    <property type="entry name" value="Lambda_DNA-bd_dom_sf"/>
</dbReference>
<dbReference type="OrthoDB" id="5125247at2"/>
<dbReference type="Gene3D" id="1.10.260.40">
    <property type="entry name" value="lambda repressor-like DNA-binding domains"/>
    <property type="match status" value="1"/>
</dbReference>
<protein>
    <recommendedName>
        <fullName evidence="1">HTH cro/C1-type domain-containing protein</fullName>
    </recommendedName>
</protein>
<dbReference type="GO" id="GO:0003677">
    <property type="term" value="F:DNA binding"/>
    <property type="evidence" value="ECO:0007669"/>
    <property type="project" value="InterPro"/>
</dbReference>
<dbReference type="EMBL" id="CP006734">
    <property type="protein sequence ID" value="AGW41703.1"/>
    <property type="molecule type" value="Genomic_DNA"/>
</dbReference>
<dbReference type="Proteomes" id="UP000016743">
    <property type="component" value="Chromosome"/>
</dbReference>
<dbReference type="KEGG" id="lxy:O159_16540"/>
<evidence type="ECO:0000313" key="2">
    <source>
        <dbReference type="EMBL" id="AGW41703.1"/>
    </source>
</evidence>
<dbReference type="PATRIC" id="fig|1389489.3.peg.1595"/>
<dbReference type="PROSITE" id="PS50943">
    <property type="entry name" value="HTH_CROC1"/>
    <property type="match status" value="1"/>
</dbReference>
<dbReference type="HOGENOM" id="CLU_2494074_0_0_11"/>
<evidence type="ECO:0000259" key="1">
    <source>
        <dbReference type="PROSITE" id="PS50943"/>
    </source>
</evidence>
<dbReference type="AlphaFoldDB" id="U3PDR4"/>
<reference evidence="2 3" key="1">
    <citation type="journal article" date="2013" name="Genome Announc.">
        <title>Complete Genome Sequence of Leifsonia xyli subsp. cynodontis Strain DSM46306, a Gram-Positive Bacterial Pathogen of Grasses.</title>
        <authorList>
            <person name="Monteiro-Vitorello C.B."/>
            <person name="Zerillo M.M."/>
            <person name="Van Sluys M.A."/>
            <person name="Camargo L.E."/>
            <person name="Kitajima J.P."/>
        </authorList>
    </citation>
    <scope>NUCLEOTIDE SEQUENCE [LARGE SCALE GENOMIC DNA]</scope>
    <source>
        <strain evidence="2 3">DSM 46306</strain>
    </source>
</reference>
<dbReference type="Pfam" id="PF13443">
    <property type="entry name" value="HTH_26"/>
    <property type="match status" value="1"/>
</dbReference>
<dbReference type="STRING" id="1389489.O159_16540"/>
<accession>U3PDR4</accession>
<dbReference type="SUPFAM" id="SSF47413">
    <property type="entry name" value="lambda repressor-like DNA-binding domains"/>
    <property type="match status" value="1"/>
</dbReference>
<sequence length="86" mass="9589">MNYEAWSSKAIRAIRAIRAILAERNESIESLSENTGIALSTLKRRLKGTTPFTVDEIGMIADYFTLPFTAVLTPITERPLANRYAA</sequence>
<feature type="domain" description="HTH cro/C1-type" evidence="1">
    <location>
        <begin position="17"/>
        <end position="71"/>
    </location>
</feature>